<dbReference type="EMBL" id="AP018732">
    <property type="protein sequence ID" value="BBE42958.1"/>
    <property type="molecule type" value="Genomic_DNA"/>
</dbReference>
<dbReference type="Gene3D" id="3.90.105.20">
    <property type="match status" value="1"/>
</dbReference>
<comment type="function">
    <text evidence="6">Forms part of the ribosomal stalk, playing a central role in the interaction of the ribosome with GTP-bound translation factors.</text>
</comment>
<dbReference type="GeneID" id="55585390"/>
<evidence type="ECO:0000256" key="4">
    <source>
        <dbReference type="ARBA" id="ARBA00022980"/>
    </source>
</evidence>
<organism evidence="8 9">
    <name type="scientific">Conexivisphaera calida</name>
    <dbReference type="NCBI Taxonomy" id="1874277"/>
    <lineage>
        <taxon>Archaea</taxon>
        <taxon>Nitrososphaerota</taxon>
        <taxon>Conexivisphaeria</taxon>
        <taxon>Conexivisphaerales</taxon>
        <taxon>Conexivisphaeraceae</taxon>
        <taxon>Conexivisphaera</taxon>
    </lineage>
</organism>
<feature type="domain" description="Large ribosomal subunit protein uL10-like insertion" evidence="7">
    <location>
        <begin position="113"/>
        <end position="182"/>
    </location>
</feature>
<comment type="similarity">
    <text evidence="1 6">Belongs to the universal ribosomal protein uL10 family.</text>
</comment>
<evidence type="ECO:0000256" key="2">
    <source>
        <dbReference type="ARBA" id="ARBA00022730"/>
    </source>
</evidence>
<dbReference type="SUPFAM" id="SSF160369">
    <property type="entry name" value="Ribosomal protein L10-like"/>
    <property type="match status" value="1"/>
</dbReference>
<dbReference type="InterPro" id="IPR001790">
    <property type="entry name" value="Ribosomal_uL10"/>
</dbReference>
<keyword evidence="4 6" id="KW-0689">Ribosomal protein</keyword>
<evidence type="ECO:0000256" key="3">
    <source>
        <dbReference type="ARBA" id="ARBA00022884"/>
    </source>
</evidence>
<dbReference type="InterPro" id="IPR043141">
    <property type="entry name" value="Ribosomal_uL10-like_sf"/>
</dbReference>
<reference evidence="8 9" key="1">
    <citation type="journal article" date="2019" name="ISME J.">
        <title>Isolation and characterization of a thermophilic sulfur- and iron-reducing thaumarchaeote from a terrestrial acidic hot spring.</title>
        <authorList>
            <person name="Kato S."/>
            <person name="Itoh T."/>
            <person name="Yuki M."/>
            <person name="Nagamori M."/>
            <person name="Ohnishi M."/>
            <person name="Uematsu K."/>
            <person name="Suzuki K."/>
            <person name="Takashina T."/>
            <person name="Ohkuma M."/>
        </authorList>
    </citation>
    <scope>NUCLEOTIDE SEQUENCE [LARGE SCALE GENOMIC DNA]</scope>
    <source>
        <strain evidence="8 9">NAS-02</strain>
    </source>
</reference>
<dbReference type="GO" id="GO:0002181">
    <property type="term" value="P:cytoplasmic translation"/>
    <property type="evidence" value="ECO:0007669"/>
    <property type="project" value="TreeGrafter"/>
</dbReference>
<dbReference type="GO" id="GO:0003735">
    <property type="term" value="F:structural constituent of ribosome"/>
    <property type="evidence" value="ECO:0007669"/>
    <property type="project" value="TreeGrafter"/>
</dbReference>
<dbReference type="InterPro" id="IPR022909">
    <property type="entry name" value="Ribosomal_uL10_arc"/>
</dbReference>
<dbReference type="OrthoDB" id="30930at2157"/>
<dbReference type="Gene3D" id="6.10.140.760">
    <property type="match status" value="1"/>
</dbReference>
<dbReference type="AlphaFoldDB" id="A0A4P2VPW8"/>
<dbReference type="Pfam" id="PF17777">
    <property type="entry name" value="RL10P_insert"/>
    <property type="match status" value="1"/>
</dbReference>
<evidence type="ECO:0000256" key="5">
    <source>
        <dbReference type="ARBA" id="ARBA00023274"/>
    </source>
</evidence>
<dbReference type="GO" id="GO:0000027">
    <property type="term" value="P:ribosomal large subunit assembly"/>
    <property type="evidence" value="ECO:0007669"/>
    <property type="project" value="TreeGrafter"/>
</dbReference>
<keyword evidence="9" id="KW-1185">Reference proteome</keyword>
<dbReference type="PANTHER" id="PTHR45699">
    <property type="entry name" value="60S ACIDIC RIBOSOMAL PROTEIN P0"/>
    <property type="match status" value="1"/>
</dbReference>
<accession>A0A4P2VPW8</accession>
<evidence type="ECO:0000256" key="6">
    <source>
        <dbReference type="HAMAP-Rule" id="MF_00280"/>
    </source>
</evidence>
<keyword evidence="2 6" id="KW-0699">rRNA-binding</keyword>
<proteinExistence type="inferred from homology"/>
<evidence type="ECO:0000313" key="8">
    <source>
        <dbReference type="EMBL" id="BBE42958.1"/>
    </source>
</evidence>
<dbReference type="InterPro" id="IPR040637">
    <property type="entry name" value="Ribosomal_uL10-like_insert"/>
</dbReference>
<dbReference type="PANTHER" id="PTHR45699:SF3">
    <property type="entry name" value="LARGE RIBOSOMAL SUBUNIT PROTEIN UL10"/>
    <property type="match status" value="1"/>
</dbReference>
<dbReference type="Proteomes" id="UP000509448">
    <property type="component" value="Chromosome"/>
</dbReference>
<gene>
    <name evidence="6" type="primary">rpl10</name>
    <name evidence="6" type="synonym">rplP0</name>
    <name evidence="8" type="ORF">NAS2_1581</name>
</gene>
<name>A0A4P2VPW8_9ARCH</name>
<dbReference type="FunFam" id="3.90.105.20:FF:000001">
    <property type="entry name" value="60S acidic ribosomal protein P0"/>
    <property type="match status" value="1"/>
</dbReference>
<dbReference type="GO" id="GO:0022625">
    <property type="term" value="C:cytosolic large ribosomal subunit"/>
    <property type="evidence" value="ECO:0007669"/>
    <property type="project" value="TreeGrafter"/>
</dbReference>
<keyword evidence="5 6" id="KW-0687">Ribonucleoprotein</keyword>
<comment type="subunit">
    <text evidence="6">Part of the 50S ribosomal subunit. Forms part of the ribosomal stalk which helps the ribosome interact with GTP-bound translation factors. Forms a heptameric L10(L12)2(L12)2(L12)2 complex, where L10 forms an elongated spine to which the L12 dimers bind in a sequential fashion.</text>
</comment>
<dbReference type="GO" id="GO:0070180">
    <property type="term" value="F:large ribosomal subunit rRNA binding"/>
    <property type="evidence" value="ECO:0007669"/>
    <property type="project" value="UniProtKB-UniRule"/>
</dbReference>
<sequence>MSAAEAIRVHGGRKKELYDDVQRLAREYSVIGVSRLYKVKASLINQVRKQLRGKVVILGIKNRLALKALKEAGLENVDQLERYLTSQAVLMFTNMNPFELSMVLDRSKIAMPAAAGDVATSNIVVPSGNTGMQPGPILSSFKQFKIPTRIESGSIFVSQDTVVAKAGETISADLASLLSKLGLKPIMRGILLDAAYWRGRLVPGEDLRVNPQEYADQLKVAHADAVALARGIAYPTPEVLPILLLEAHADAVALARGAGILTDETAPEMLARASAEAETLAAVLKSKGF</sequence>
<dbReference type="InterPro" id="IPR050323">
    <property type="entry name" value="Ribosomal_protein_uL10"/>
</dbReference>
<dbReference type="HAMAP" id="MF_00280">
    <property type="entry name" value="Ribosomal_uL10_arch"/>
    <property type="match status" value="1"/>
</dbReference>
<dbReference type="Pfam" id="PF00466">
    <property type="entry name" value="Ribosomal_L10"/>
    <property type="match status" value="1"/>
</dbReference>
<evidence type="ECO:0000259" key="7">
    <source>
        <dbReference type="Pfam" id="PF17777"/>
    </source>
</evidence>
<dbReference type="InterPro" id="IPR043164">
    <property type="entry name" value="Ribosomal_uL10-like_insert_sf"/>
</dbReference>
<protein>
    <recommendedName>
        <fullName evidence="6">Large ribosomal subunit protein uL10</fullName>
    </recommendedName>
    <alternativeName>
        <fullName evidence="6">Acidic ribosomal protein P0 homolog</fullName>
    </alternativeName>
</protein>
<dbReference type="RefSeq" id="WP_174449132.1">
    <property type="nucleotide sequence ID" value="NZ_AP018732.1"/>
</dbReference>
<evidence type="ECO:0000256" key="1">
    <source>
        <dbReference type="ARBA" id="ARBA00008889"/>
    </source>
</evidence>
<dbReference type="Gene3D" id="3.30.70.1730">
    <property type="match status" value="1"/>
</dbReference>
<keyword evidence="3 6" id="KW-0694">RNA-binding</keyword>
<dbReference type="KEGG" id="ccai:NAS2_1581"/>
<evidence type="ECO:0000313" key="9">
    <source>
        <dbReference type="Proteomes" id="UP000509448"/>
    </source>
</evidence>